<accession>A0ACC1ND43</accession>
<sequence length="363" mass="40452">MSDATTTGTASPNAPPLSAPKNPEQIHTLSVVILIVATLSAVGAGWMILGFVMNRSLRTFRHQLILGLAISDLGMAINFLSSAAVNLSGKDIGSKECKTFCSFNGFMVQTFVDQTDYWVLSIAACTFIMLNDKKAISQWIQTHRVVVWAIPWVLSLLWATLGLCLAGYGDIGAWCWFQSDKTRLLVNFLPRWIIIAAMLLFYLRLHFIIHRAHDNFVSFNDEEEYGIGSGSHTVSSTVAPWSPQPVHLSKLSDGSSQERIVEVPPEVRPAPRPRTTRTSRGAADLRRLSYQMMLYPLVYMLIWALPTAIRIYQAVSGRSASFPIATVDKSCIVVQGLCDAMVYGFNEKTWRGWKEIFTRKKGN</sequence>
<proteinExistence type="predicted"/>
<evidence type="ECO:0000313" key="2">
    <source>
        <dbReference type="Proteomes" id="UP001143910"/>
    </source>
</evidence>
<protein>
    <submittedName>
        <fullName evidence="1">Uncharacterized protein</fullName>
    </submittedName>
</protein>
<gene>
    <name evidence="1" type="ORF">NQ176_g4479</name>
</gene>
<evidence type="ECO:0000313" key="1">
    <source>
        <dbReference type="EMBL" id="KAJ2977242.1"/>
    </source>
</evidence>
<dbReference type="EMBL" id="JANJQO010000491">
    <property type="protein sequence ID" value="KAJ2977242.1"/>
    <property type="molecule type" value="Genomic_DNA"/>
</dbReference>
<dbReference type="Proteomes" id="UP001143910">
    <property type="component" value="Unassembled WGS sequence"/>
</dbReference>
<comment type="caution">
    <text evidence="1">The sequence shown here is derived from an EMBL/GenBank/DDBJ whole genome shotgun (WGS) entry which is preliminary data.</text>
</comment>
<name>A0ACC1ND43_9HYPO</name>
<keyword evidence="2" id="KW-1185">Reference proteome</keyword>
<reference evidence="1" key="1">
    <citation type="submission" date="2022-08" db="EMBL/GenBank/DDBJ databases">
        <title>Genome Sequence of Lecanicillium fungicola.</title>
        <authorList>
            <person name="Buettner E."/>
        </authorList>
    </citation>
    <scope>NUCLEOTIDE SEQUENCE</scope>
    <source>
        <strain evidence="1">Babe33</strain>
    </source>
</reference>
<organism evidence="1 2">
    <name type="scientific">Zarea fungicola</name>
    <dbReference type="NCBI Taxonomy" id="93591"/>
    <lineage>
        <taxon>Eukaryota</taxon>
        <taxon>Fungi</taxon>
        <taxon>Dikarya</taxon>
        <taxon>Ascomycota</taxon>
        <taxon>Pezizomycotina</taxon>
        <taxon>Sordariomycetes</taxon>
        <taxon>Hypocreomycetidae</taxon>
        <taxon>Hypocreales</taxon>
        <taxon>Cordycipitaceae</taxon>
        <taxon>Zarea</taxon>
    </lineage>
</organism>